<dbReference type="EMBL" id="BSPK01000088">
    <property type="protein sequence ID" value="GLS66016.1"/>
    <property type="molecule type" value="Genomic_DNA"/>
</dbReference>
<accession>A0A512JDE5</accession>
<organism evidence="2 4">
    <name type="scientific">Methylobacterium oxalidis</name>
    <dbReference type="NCBI Taxonomy" id="944322"/>
    <lineage>
        <taxon>Bacteria</taxon>
        <taxon>Pseudomonadati</taxon>
        <taxon>Pseudomonadota</taxon>
        <taxon>Alphaproteobacteria</taxon>
        <taxon>Hyphomicrobiales</taxon>
        <taxon>Methylobacteriaceae</taxon>
        <taxon>Methylobacterium</taxon>
    </lineage>
</organism>
<comment type="caution">
    <text evidence="2">The sequence shown here is derived from an EMBL/GenBank/DDBJ whole genome shotgun (WGS) entry which is preliminary data.</text>
</comment>
<dbReference type="Proteomes" id="UP000321960">
    <property type="component" value="Unassembled WGS sequence"/>
</dbReference>
<reference evidence="5" key="2">
    <citation type="journal article" date="2019" name="Int. J. Syst. Evol. Microbiol.">
        <title>The Global Catalogue of Microorganisms (GCM) 10K type strain sequencing project: providing services to taxonomists for standard genome sequencing and annotation.</title>
        <authorList>
            <consortium name="The Broad Institute Genomics Platform"/>
            <consortium name="The Broad Institute Genome Sequencing Center for Infectious Disease"/>
            <person name="Wu L."/>
            <person name="Ma J."/>
        </authorList>
    </citation>
    <scope>NUCLEOTIDE SEQUENCE [LARGE SCALE GENOMIC DNA]</scope>
    <source>
        <strain evidence="5">NBRC 107715</strain>
    </source>
</reference>
<evidence type="ECO:0000313" key="3">
    <source>
        <dbReference type="EMBL" id="GLS66016.1"/>
    </source>
</evidence>
<evidence type="ECO:0000313" key="4">
    <source>
        <dbReference type="Proteomes" id="UP000321960"/>
    </source>
</evidence>
<reference evidence="2 4" key="3">
    <citation type="submission" date="2019-07" db="EMBL/GenBank/DDBJ databases">
        <title>Whole genome shotgun sequence of Methylobacterium oxalidis NBRC 107715.</title>
        <authorList>
            <person name="Hosoyama A."/>
            <person name="Uohara A."/>
            <person name="Ohji S."/>
            <person name="Ichikawa N."/>
        </authorList>
    </citation>
    <scope>NUCLEOTIDE SEQUENCE [LARGE SCALE GENOMIC DNA]</scope>
    <source>
        <strain evidence="2 4">NBRC 107715</strain>
    </source>
</reference>
<dbReference type="EMBL" id="BJZU01000212">
    <property type="protein sequence ID" value="GEP07938.1"/>
    <property type="molecule type" value="Genomic_DNA"/>
</dbReference>
<sequence>MPESGASNAGPHIRLRKKRRVRSIAPRTFRDLHAAQRAGETARAGGESRTGSLSASDTIARPAPQGGGEVVINHVLV</sequence>
<evidence type="ECO:0000256" key="1">
    <source>
        <dbReference type="SAM" id="MobiDB-lite"/>
    </source>
</evidence>
<feature type="region of interest" description="Disordered" evidence="1">
    <location>
        <begin position="1"/>
        <end position="67"/>
    </location>
</feature>
<reference evidence="3" key="1">
    <citation type="journal article" date="2014" name="Int. J. Syst. Evol. Microbiol.">
        <title>Complete genome of a new Firmicutes species belonging to the dominant human colonic microbiota ('Ruminococcus bicirculans') reveals two chromosomes and a selective capacity to utilize plant glucans.</title>
        <authorList>
            <consortium name="NISC Comparative Sequencing Program"/>
            <person name="Wegmann U."/>
            <person name="Louis P."/>
            <person name="Goesmann A."/>
            <person name="Henrissat B."/>
            <person name="Duncan S.H."/>
            <person name="Flint H.J."/>
        </authorList>
    </citation>
    <scope>NUCLEOTIDE SEQUENCE</scope>
    <source>
        <strain evidence="3">NBRC 107715</strain>
    </source>
</reference>
<gene>
    <name evidence="3" type="ORF">GCM10007888_43980</name>
    <name evidence="2" type="ORF">MOX02_59760</name>
</gene>
<proteinExistence type="predicted"/>
<reference evidence="3" key="4">
    <citation type="submission" date="2023-01" db="EMBL/GenBank/DDBJ databases">
        <title>Draft genome sequence of Methylobacterium oxalidis strain NBRC 107715.</title>
        <authorList>
            <person name="Sun Q."/>
            <person name="Mori K."/>
        </authorList>
    </citation>
    <scope>NUCLEOTIDE SEQUENCE</scope>
    <source>
        <strain evidence="3">NBRC 107715</strain>
    </source>
</reference>
<dbReference type="AlphaFoldDB" id="A0A512JDE5"/>
<dbReference type="Proteomes" id="UP001156856">
    <property type="component" value="Unassembled WGS sequence"/>
</dbReference>
<evidence type="ECO:0000313" key="2">
    <source>
        <dbReference type="EMBL" id="GEP07938.1"/>
    </source>
</evidence>
<protein>
    <submittedName>
        <fullName evidence="2">Uncharacterized protein</fullName>
    </submittedName>
</protein>
<evidence type="ECO:0000313" key="5">
    <source>
        <dbReference type="Proteomes" id="UP001156856"/>
    </source>
</evidence>
<keyword evidence="5" id="KW-1185">Reference proteome</keyword>
<name>A0A512JDE5_9HYPH</name>
<feature type="compositionally biased region" description="Basic residues" evidence="1">
    <location>
        <begin position="13"/>
        <end position="22"/>
    </location>
</feature>